<name>A0A090IV55_9BACI</name>
<evidence type="ECO:0000256" key="1">
    <source>
        <dbReference type="SAM" id="MobiDB-lite"/>
    </source>
</evidence>
<feature type="compositionally biased region" description="Basic and acidic residues" evidence="1">
    <location>
        <begin position="77"/>
        <end position="105"/>
    </location>
</feature>
<gene>
    <name evidence="2" type="ORF">BT1A1_0447</name>
</gene>
<reference evidence="2 3" key="1">
    <citation type="submission" date="2014-07" db="EMBL/GenBank/DDBJ databases">
        <authorList>
            <person name="Wibberg Daniel"/>
        </authorList>
    </citation>
    <scope>NUCLEOTIDE SEQUENCE [LARGE SCALE GENOMIC DNA]</scope>
</reference>
<feature type="region of interest" description="Disordered" evidence="1">
    <location>
        <begin position="73"/>
        <end position="112"/>
    </location>
</feature>
<dbReference type="Proteomes" id="UP000040576">
    <property type="component" value="Unassembled WGS sequence"/>
</dbReference>
<sequence>MEDFTKEILETKPMNSPLPKKWYDKGGKISIDSDGTWTYTNKSGVSVRYPDGFPDFTPFMHPNVKPVKIEIQSPKNNPKDFENANKEAKLTKDTDPPIIDIRRPPEGYTWHHHQDGKTMMLVDEDIHREFRHIGGQSKVNGKNK</sequence>
<dbReference type="AlphaFoldDB" id="A0A090IV55"/>
<evidence type="ECO:0000313" key="2">
    <source>
        <dbReference type="EMBL" id="CEE00308.1"/>
    </source>
</evidence>
<organism evidence="2 3">
    <name type="scientific">Caldibacillus thermoamylovorans</name>
    <dbReference type="NCBI Taxonomy" id="35841"/>
    <lineage>
        <taxon>Bacteria</taxon>
        <taxon>Bacillati</taxon>
        <taxon>Bacillota</taxon>
        <taxon>Bacilli</taxon>
        <taxon>Bacillales</taxon>
        <taxon>Bacillaceae</taxon>
        <taxon>Caldibacillus</taxon>
    </lineage>
</organism>
<accession>A0A090IV55</accession>
<dbReference type="EMBL" id="CCRF01000014">
    <property type="protein sequence ID" value="CEE00308.1"/>
    <property type="molecule type" value="Genomic_DNA"/>
</dbReference>
<keyword evidence="3" id="KW-1185">Reference proteome</keyword>
<evidence type="ECO:0000313" key="3">
    <source>
        <dbReference type="Proteomes" id="UP000040576"/>
    </source>
</evidence>
<proteinExistence type="predicted"/>
<dbReference type="Pfam" id="PF12639">
    <property type="entry name" value="Colicin-DNase"/>
    <property type="match status" value="1"/>
</dbReference>
<protein>
    <submittedName>
        <fullName evidence="2">RHS-family protein</fullName>
    </submittedName>
</protein>